<evidence type="ECO:0000256" key="2">
    <source>
        <dbReference type="ARBA" id="ARBA00022908"/>
    </source>
</evidence>
<evidence type="ECO:0000256" key="5">
    <source>
        <dbReference type="PIRSR" id="PIRSR606118-50"/>
    </source>
</evidence>
<gene>
    <name evidence="8" type="ORF">BTO30_15565</name>
</gene>
<dbReference type="Pfam" id="PF02796">
    <property type="entry name" value="HTH_7"/>
    <property type="match status" value="1"/>
</dbReference>
<dbReference type="GO" id="GO:0015074">
    <property type="term" value="P:DNA integration"/>
    <property type="evidence" value="ECO:0007669"/>
    <property type="project" value="UniProtKB-KW"/>
</dbReference>
<keyword evidence="3" id="KW-0238">DNA-binding</keyword>
<evidence type="ECO:0000259" key="7">
    <source>
        <dbReference type="PROSITE" id="PS51736"/>
    </source>
</evidence>
<evidence type="ECO:0000256" key="6">
    <source>
        <dbReference type="PROSITE-ProRule" id="PRU10137"/>
    </source>
</evidence>
<evidence type="ECO:0000256" key="1">
    <source>
        <dbReference type="ARBA" id="ARBA00009913"/>
    </source>
</evidence>
<evidence type="ECO:0000256" key="3">
    <source>
        <dbReference type="ARBA" id="ARBA00023125"/>
    </source>
</evidence>
<dbReference type="Pfam" id="PF00239">
    <property type="entry name" value="Resolvase"/>
    <property type="match status" value="1"/>
</dbReference>
<dbReference type="InterPro" id="IPR009057">
    <property type="entry name" value="Homeodomain-like_sf"/>
</dbReference>
<dbReference type="InterPro" id="IPR006120">
    <property type="entry name" value="Resolvase_HTH_dom"/>
</dbReference>
<reference evidence="8 9" key="1">
    <citation type="submission" date="2016-12" db="EMBL/GenBank/DDBJ databases">
        <title>Domibacillus antri genome sequencing.</title>
        <authorList>
            <person name="Verma A."/>
            <person name="Krishnamurthi S."/>
        </authorList>
    </citation>
    <scope>NUCLEOTIDE SEQUENCE [LARGE SCALE GENOMIC DNA]</scope>
    <source>
        <strain evidence="8 9">XD80</strain>
    </source>
</reference>
<dbReference type="EMBL" id="MSDU01000054">
    <property type="protein sequence ID" value="OLN21327.1"/>
    <property type="molecule type" value="Genomic_DNA"/>
</dbReference>
<dbReference type="InterPro" id="IPR036162">
    <property type="entry name" value="Resolvase-like_N_sf"/>
</dbReference>
<sequence>MKGAITLARIIGYARVSTDEQNLDMQQHAIEKYAQEQKMELIMYIEKISSRKTDRSELKNAMKAVAKGDRFVVYKLDRLARSTKELYQLTDEMKNRGIDFVSINDSFDTTTPTGRAMFGMLAVFAEFERDIIQQRTKAGLEAARKRGRLGGRPAIEEKTKRHIVTLFQSGESVNDIAKEYGIGRSTVYKILSQSEKD</sequence>
<dbReference type="PANTHER" id="PTHR30461">
    <property type="entry name" value="DNA-INVERTASE FROM LAMBDOID PROPHAGE"/>
    <property type="match status" value="1"/>
</dbReference>
<keyword evidence="2" id="KW-0229">DNA integration</keyword>
<feature type="domain" description="Resolvase/invertase-type recombinase catalytic" evidence="7">
    <location>
        <begin position="9"/>
        <end position="147"/>
    </location>
</feature>
<comment type="similarity">
    <text evidence="1">Belongs to the site-specific recombinase resolvase family.</text>
</comment>
<dbReference type="SUPFAM" id="SSF53041">
    <property type="entry name" value="Resolvase-like"/>
    <property type="match status" value="1"/>
</dbReference>
<dbReference type="SUPFAM" id="SSF46689">
    <property type="entry name" value="Homeodomain-like"/>
    <property type="match status" value="1"/>
</dbReference>
<keyword evidence="9" id="KW-1185">Reference proteome</keyword>
<dbReference type="SMART" id="SM00857">
    <property type="entry name" value="Resolvase"/>
    <property type="match status" value="1"/>
</dbReference>
<feature type="active site" description="O-(5'-phospho-DNA)-serine intermediate" evidence="5 6">
    <location>
        <position position="17"/>
    </location>
</feature>
<dbReference type="InterPro" id="IPR006118">
    <property type="entry name" value="Recombinase_CS"/>
</dbReference>
<dbReference type="AlphaFoldDB" id="A0A1Q8Q1Y1"/>
<dbReference type="CDD" id="cd03768">
    <property type="entry name" value="SR_ResInv"/>
    <property type="match status" value="1"/>
</dbReference>
<dbReference type="PANTHER" id="PTHR30461:SF2">
    <property type="entry name" value="SERINE RECOMBINASE PINE-RELATED"/>
    <property type="match status" value="1"/>
</dbReference>
<evidence type="ECO:0000256" key="4">
    <source>
        <dbReference type="ARBA" id="ARBA00023172"/>
    </source>
</evidence>
<dbReference type="InterPro" id="IPR050639">
    <property type="entry name" value="SSR_resolvase"/>
</dbReference>
<dbReference type="Gene3D" id="3.40.50.1390">
    <property type="entry name" value="Resolvase, N-terminal catalytic domain"/>
    <property type="match status" value="1"/>
</dbReference>
<accession>A0A1Q8Q1Y1</accession>
<comment type="caution">
    <text evidence="8">The sequence shown here is derived from an EMBL/GenBank/DDBJ whole genome shotgun (WGS) entry which is preliminary data.</text>
</comment>
<dbReference type="InterPro" id="IPR006119">
    <property type="entry name" value="Resolv_N"/>
</dbReference>
<keyword evidence="4" id="KW-0233">DNA recombination</keyword>
<dbReference type="Gene3D" id="1.10.10.60">
    <property type="entry name" value="Homeodomain-like"/>
    <property type="match status" value="1"/>
</dbReference>
<dbReference type="PROSITE" id="PS00397">
    <property type="entry name" value="RECOMBINASES_1"/>
    <property type="match status" value="1"/>
</dbReference>
<dbReference type="GO" id="GO:0003677">
    <property type="term" value="F:DNA binding"/>
    <property type="evidence" value="ECO:0007669"/>
    <property type="project" value="UniProtKB-KW"/>
</dbReference>
<dbReference type="Proteomes" id="UP000185568">
    <property type="component" value="Unassembled WGS sequence"/>
</dbReference>
<evidence type="ECO:0000313" key="9">
    <source>
        <dbReference type="Proteomes" id="UP000185568"/>
    </source>
</evidence>
<proteinExistence type="inferred from homology"/>
<dbReference type="CDD" id="cd00569">
    <property type="entry name" value="HTH_Hin_like"/>
    <property type="match status" value="1"/>
</dbReference>
<dbReference type="PROSITE" id="PS00398">
    <property type="entry name" value="RECOMBINASES_2"/>
    <property type="match status" value="1"/>
</dbReference>
<dbReference type="PROSITE" id="PS51736">
    <property type="entry name" value="RECOMBINASES_3"/>
    <property type="match status" value="1"/>
</dbReference>
<evidence type="ECO:0000313" key="8">
    <source>
        <dbReference type="EMBL" id="OLN21327.1"/>
    </source>
</evidence>
<protein>
    <submittedName>
        <fullName evidence="8">Resolvase</fullName>
    </submittedName>
</protein>
<dbReference type="STRING" id="1714264.BTO30_15565"/>
<name>A0A1Q8Q1Y1_9BACI</name>
<dbReference type="GO" id="GO:0000150">
    <property type="term" value="F:DNA strand exchange activity"/>
    <property type="evidence" value="ECO:0007669"/>
    <property type="project" value="InterPro"/>
</dbReference>
<organism evidence="8 9">
    <name type="scientific">Domibacillus antri</name>
    <dbReference type="NCBI Taxonomy" id="1714264"/>
    <lineage>
        <taxon>Bacteria</taxon>
        <taxon>Bacillati</taxon>
        <taxon>Bacillota</taxon>
        <taxon>Bacilli</taxon>
        <taxon>Bacillales</taxon>
        <taxon>Bacillaceae</taxon>
        <taxon>Domibacillus</taxon>
    </lineage>
</organism>